<reference evidence="2" key="1">
    <citation type="submission" date="2019-01" db="EMBL/GenBank/DDBJ databases">
        <title>Gri0909 isolated from a small marine red alga.</title>
        <authorList>
            <person name="Kim J."/>
            <person name="Jeong S.E."/>
            <person name="Jeon C.O."/>
        </authorList>
    </citation>
    <scope>NUCLEOTIDE SEQUENCE [LARGE SCALE GENOMIC DNA]</scope>
    <source>
        <strain evidence="2">Gri0909</strain>
    </source>
</reference>
<dbReference type="RefSeq" id="WP_127764263.1">
    <property type="nucleotide sequence ID" value="NZ_SADE01000001.1"/>
</dbReference>
<evidence type="ECO:0000313" key="2">
    <source>
        <dbReference type="Proteomes" id="UP000287447"/>
    </source>
</evidence>
<keyword evidence="2" id="KW-1185">Reference proteome</keyword>
<organism evidence="1 2">
    <name type="scientific">Hwanghaeella grinnelliae</name>
    <dbReference type="NCBI Taxonomy" id="2500179"/>
    <lineage>
        <taxon>Bacteria</taxon>
        <taxon>Pseudomonadati</taxon>
        <taxon>Pseudomonadota</taxon>
        <taxon>Alphaproteobacteria</taxon>
        <taxon>Rhodospirillales</taxon>
        <taxon>Rhodospirillaceae</taxon>
        <taxon>Hwanghaeella</taxon>
    </lineage>
</organism>
<dbReference type="OrthoDB" id="7359143at2"/>
<name>A0A3S2VPX9_9PROT</name>
<proteinExistence type="predicted"/>
<evidence type="ECO:0000313" key="1">
    <source>
        <dbReference type="EMBL" id="RVU38892.1"/>
    </source>
</evidence>
<dbReference type="EMBL" id="SADE01000001">
    <property type="protein sequence ID" value="RVU38892.1"/>
    <property type="molecule type" value="Genomic_DNA"/>
</dbReference>
<dbReference type="AlphaFoldDB" id="A0A3S2VPX9"/>
<protein>
    <submittedName>
        <fullName evidence="1">PAS domain-containing protein</fullName>
    </submittedName>
</protein>
<dbReference type="InterPro" id="IPR009922">
    <property type="entry name" value="DUF1457"/>
</dbReference>
<dbReference type="Proteomes" id="UP000287447">
    <property type="component" value="Unassembled WGS sequence"/>
</dbReference>
<accession>A0A3S2VPX9</accession>
<sequence>MEHTGHDGFARPADEILPPGTDARLLVFFDAWRSARSGAAVPTKRDFDPFQMPALLRFTWLYRDDPVAGDFVCLLAGEEVNRAWGHPIKDKTLRQVVGDEDYPVVQARWRKIIDTPLVQYGAKQEKLSSQDLWRAERLLMPLASADGRIDHVIGVSLYRLAGSEQKRMALFEEDIVQIPCAEI</sequence>
<dbReference type="Pfam" id="PF07310">
    <property type="entry name" value="PAS_5"/>
    <property type="match status" value="1"/>
</dbReference>
<gene>
    <name evidence="1" type="ORF">EOI86_06395</name>
</gene>
<comment type="caution">
    <text evidence="1">The sequence shown here is derived from an EMBL/GenBank/DDBJ whole genome shotgun (WGS) entry which is preliminary data.</text>
</comment>